<organism evidence="2 3">
    <name type="scientific">Actinomadura physcomitrii</name>
    <dbReference type="NCBI Taxonomy" id="2650748"/>
    <lineage>
        <taxon>Bacteria</taxon>
        <taxon>Bacillati</taxon>
        <taxon>Actinomycetota</taxon>
        <taxon>Actinomycetes</taxon>
        <taxon>Streptosporangiales</taxon>
        <taxon>Thermomonosporaceae</taxon>
        <taxon>Actinomadura</taxon>
    </lineage>
</organism>
<dbReference type="GO" id="GO:0030655">
    <property type="term" value="P:beta-lactam antibiotic catabolic process"/>
    <property type="evidence" value="ECO:0007669"/>
    <property type="project" value="InterPro"/>
</dbReference>
<dbReference type="Pfam" id="PF13354">
    <property type="entry name" value="Beta-lactamase2"/>
    <property type="match status" value="1"/>
</dbReference>
<dbReference type="PANTHER" id="PTHR35333">
    <property type="entry name" value="BETA-LACTAMASE"/>
    <property type="match status" value="1"/>
</dbReference>
<feature type="domain" description="Beta-lactamase class A catalytic" evidence="1">
    <location>
        <begin position="24"/>
        <end position="238"/>
    </location>
</feature>
<dbReference type="GO" id="GO:0008800">
    <property type="term" value="F:beta-lactamase activity"/>
    <property type="evidence" value="ECO:0007669"/>
    <property type="project" value="InterPro"/>
</dbReference>
<name>A0A6I4MUK5_9ACTN</name>
<comment type="caution">
    <text evidence="2">The sequence shown here is derived from an EMBL/GenBank/DDBJ whole genome shotgun (WGS) entry which is preliminary data.</text>
</comment>
<dbReference type="AlphaFoldDB" id="A0A6I4MUK5"/>
<dbReference type="Gene3D" id="3.40.710.10">
    <property type="entry name" value="DD-peptidase/beta-lactamase superfamily"/>
    <property type="match status" value="1"/>
</dbReference>
<evidence type="ECO:0000313" key="2">
    <source>
        <dbReference type="EMBL" id="MWA05986.1"/>
    </source>
</evidence>
<evidence type="ECO:0000259" key="1">
    <source>
        <dbReference type="Pfam" id="PF13354"/>
    </source>
</evidence>
<keyword evidence="3" id="KW-1185">Reference proteome</keyword>
<dbReference type="InterPro" id="IPR012338">
    <property type="entry name" value="Beta-lactam/transpept-like"/>
</dbReference>
<dbReference type="PRINTS" id="PR00118">
    <property type="entry name" value="BLACTAMASEA"/>
</dbReference>
<gene>
    <name evidence="2" type="ORF">F8568_037670</name>
</gene>
<proteinExistence type="predicted"/>
<reference evidence="2" key="1">
    <citation type="submission" date="2019-12" db="EMBL/GenBank/DDBJ databases">
        <title>Actinomadura physcomitrii sp. nov., a novel actinomycete isolated from moss [Physcomitrium sphaericum (Ludw) Fuernr].</title>
        <authorList>
            <person name="Zhuang X."/>
        </authorList>
    </citation>
    <scope>NUCLEOTIDE SEQUENCE [LARGE SCALE GENOMIC DNA]</scope>
    <source>
        <strain evidence="2">LD22</strain>
    </source>
</reference>
<accession>A0A6I4MUK5</accession>
<protein>
    <submittedName>
        <fullName evidence="2">Serine hydrolase</fullName>
    </submittedName>
</protein>
<dbReference type="Proteomes" id="UP000462055">
    <property type="component" value="Unassembled WGS sequence"/>
</dbReference>
<sequence>MEVDVRDELDGLVRRASRLGGTLGVVAHDLGTGERAEVNAERRFTSASVIKIAIMATVLAEAEAGRRSLDDRLPAPPDARVPGSGVIKDLADAAEFSVRDLVTLMIIVSDNTATNLLIDLVGRDAVNAWCARHGLHGTVLARVMMDAAARERGEENLMTPADVAALLTGLVRGEMLGEASTAFALDVLSRQQLNDRLPRHLPPGVTLAHKTGELAAVCHDAGIVLPKDRDPIVLVAMTEGIDSEPEAGTLIADTGRAVYTAAGLTRNR</sequence>
<keyword evidence="2" id="KW-0378">Hydrolase</keyword>
<dbReference type="EMBL" id="WBMS02000044">
    <property type="protein sequence ID" value="MWA05986.1"/>
    <property type="molecule type" value="Genomic_DNA"/>
</dbReference>
<dbReference type="SUPFAM" id="SSF56601">
    <property type="entry name" value="beta-lactamase/transpeptidase-like"/>
    <property type="match status" value="1"/>
</dbReference>
<dbReference type="InterPro" id="IPR000871">
    <property type="entry name" value="Beta-lactam_class-A"/>
</dbReference>
<dbReference type="InterPro" id="IPR045155">
    <property type="entry name" value="Beta-lactam_cat"/>
</dbReference>
<dbReference type="GO" id="GO:0046677">
    <property type="term" value="P:response to antibiotic"/>
    <property type="evidence" value="ECO:0007669"/>
    <property type="project" value="InterPro"/>
</dbReference>
<dbReference type="PANTHER" id="PTHR35333:SF3">
    <property type="entry name" value="BETA-LACTAMASE-TYPE TRANSPEPTIDASE FOLD CONTAINING PROTEIN"/>
    <property type="match status" value="1"/>
</dbReference>
<evidence type="ECO:0000313" key="3">
    <source>
        <dbReference type="Proteomes" id="UP000462055"/>
    </source>
</evidence>